<dbReference type="SMART" id="SM00184">
    <property type="entry name" value="RING"/>
    <property type="match status" value="1"/>
</dbReference>
<evidence type="ECO:0000256" key="2">
    <source>
        <dbReference type="SAM" id="MobiDB-lite"/>
    </source>
</evidence>
<organism evidence="4 5">
    <name type="scientific">Tritrichomonas musculus</name>
    <dbReference type="NCBI Taxonomy" id="1915356"/>
    <lineage>
        <taxon>Eukaryota</taxon>
        <taxon>Metamonada</taxon>
        <taxon>Parabasalia</taxon>
        <taxon>Tritrichomonadida</taxon>
        <taxon>Tritrichomonadidae</taxon>
        <taxon>Tritrichomonas</taxon>
    </lineage>
</organism>
<reference evidence="4 5" key="1">
    <citation type="submission" date="2024-04" db="EMBL/GenBank/DDBJ databases">
        <title>Tritrichomonas musculus Genome.</title>
        <authorList>
            <person name="Alves-Ferreira E."/>
            <person name="Grigg M."/>
            <person name="Lorenzi H."/>
            <person name="Galac M."/>
        </authorList>
    </citation>
    <scope>NUCLEOTIDE SEQUENCE [LARGE SCALE GENOMIC DNA]</scope>
    <source>
        <strain evidence="4 5">EAF2021</strain>
    </source>
</reference>
<keyword evidence="1" id="KW-0863">Zinc-finger</keyword>
<dbReference type="SUPFAM" id="SSF57850">
    <property type="entry name" value="RING/U-box"/>
    <property type="match status" value="1"/>
</dbReference>
<dbReference type="PANTHER" id="PTHR22765:SF434">
    <property type="entry name" value="GB|AAD18119.1-RELATED"/>
    <property type="match status" value="1"/>
</dbReference>
<feature type="region of interest" description="Disordered" evidence="2">
    <location>
        <begin position="183"/>
        <end position="231"/>
    </location>
</feature>
<dbReference type="InterPro" id="IPR013083">
    <property type="entry name" value="Znf_RING/FYVE/PHD"/>
</dbReference>
<dbReference type="PANTHER" id="PTHR22765">
    <property type="entry name" value="RING FINGER AND PROTEASE ASSOCIATED DOMAIN-CONTAINING"/>
    <property type="match status" value="1"/>
</dbReference>
<evidence type="ECO:0000259" key="3">
    <source>
        <dbReference type="PROSITE" id="PS50089"/>
    </source>
</evidence>
<evidence type="ECO:0000313" key="4">
    <source>
        <dbReference type="EMBL" id="KAK8886364.1"/>
    </source>
</evidence>
<accession>A0ABR2K5I4</accession>
<dbReference type="InterPro" id="IPR051826">
    <property type="entry name" value="E3_ubiquitin-ligase_domain"/>
</dbReference>
<dbReference type="EMBL" id="JAPFFF010000007">
    <property type="protein sequence ID" value="KAK8886364.1"/>
    <property type="molecule type" value="Genomic_DNA"/>
</dbReference>
<keyword evidence="1" id="KW-0862">Zinc</keyword>
<protein>
    <recommendedName>
        <fullName evidence="3">RING-type domain-containing protein</fullName>
    </recommendedName>
</protein>
<feature type="compositionally biased region" description="Low complexity" evidence="2">
    <location>
        <begin position="183"/>
        <end position="203"/>
    </location>
</feature>
<dbReference type="CDD" id="cd16454">
    <property type="entry name" value="RING-H2_PA-TM-RING"/>
    <property type="match status" value="1"/>
</dbReference>
<dbReference type="PROSITE" id="PS50089">
    <property type="entry name" value="ZF_RING_2"/>
    <property type="match status" value="1"/>
</dbReference>
<feature type="compositionally biased region" description="Low complexity" evidence="2">
    <location>
        <begin position="146"/>
        <end position="164"/>
    </location>
</feature>
<sequence length="302" mass="34976">MRSSYNFSRRSSYRSSHPGTITTEITFFRTAPSPLSQQSNANSYFYDNERFSIGRPRWEDEEDHQPPRNPHQTQNLSQYELTGIPEPDFSHAPWRPDRTASPEDEYEYYLRQYENDIDNYVNEDYDTFISHTPSPPRHFRGRLSRHNSSTSSYSSSSRRNTNIYSYSSTTRGVVNARTLRPSYPSITHSYSTTSSNSGRGSNRARTIRVSVSTNPAPAKKKEEKPKPTVTLSHRKIEQKDVDEEQACSICLEPFKKDEKVAALKCNHFFHEACIKPWVEDHFTCPICRADIADDPKEKKKKK</sequence>
<name>A0ABR2K5I4_9EUKA</name>
<feature type="domain" description="RING-type" evidence="3">
    <location>
        <begin position="247"/>
        <end position="288"/>
    </location>
</feature>
<keyword evidence="1" id="KW-0479">Metal-binding</keyword>
<keyword evidence="5" id="KW-1185">Reference proteome</keyword>
<dbReference type="Pfam" id="PF13639">
    <property type="entry name" value="zf-RING_2"/>
    <property type="match status" value="1"/>
</dbReference>
<feature type="region of interest" description="Disordered" evidence="2">
    <location>
        <begin position="128"/>
        <end position="164"/>
    </location>
</feature>
<evidence type="ECO:0000313" key="5">
    <source>
        <dbReference type="Proteomes" id="UP001470230"/>
    </source>
</evidence>
<gene>
    <name evidence="4" type="ORF">M9Y10_041827</name>
</gene>
<proteinExistence type="predicted"/>
<dbReference type="Gene3D" id="3.30.40.10">
    <property type="entry name" value="Zinc/RING finger domain, C3HC4 (zinc finger)"/>
    <property type="match status" value="1"/>
</dbReference>
<evidence type="ECO:0000256" key="1">
    <source>
        <dbReference type="PROSITE-ProRule" id="PRU00175"/>
    </source>
</evidence>
<dbReference type="InterPro" id="IPR001841">
    <property type="entry name" value="Znf_RING"/>
</dbReference>
<comment type="caution">
    <text evidence="4">The sequence shown here is derived from an EMBL/GenBank/DDBJ whole genome shotgun (WGS) entry which is preliminary data.</text>
</comment>
<dbReference type="Proteomes" id="UP001470230">
    <property type="component" value="Unassembled WGS sequence"/>
</dbReference>